<keyword evidence="1" id="KW-0802">TPR repeat</keyword>
<reference evidence="2 3" key="1">
    <citation type="submission" date="2018-05" db="EMBL/GenBank/DDBJ databases">
        <title>Genomic Encyclopedia of Type Strains, Phase IV (KMG-IV): sequencing the most valuable type-strain genomes for metagenomic binning, comparative biology and taxonomic classification.</title>
        <authorList>
            <person name="Goeker M."/>
        </authorList>
    </citation>
    <scope>NUCLEOTIDE SEQUENCE [LARGE SCALE GENOMIC DNA]</scope>
    <source>
        <strain evidence="2 3">JC118</strain>
    </source>
</reference>
<feature type="repeat" description="TPR" evidence="1">
    <location>
        <begin position="73"/>
        <end position="106"/>
    </location>
</feature>
<dbReference type="Gene3D" id="1.25.40.10">
    <property type="entry name" value="Tetratricopeptide repeat domain"/>
    <property type="match status" value="1"/>
</dbReference>
<dbReference type="STRING" id="1034346.GCA_000313565_00724"/>
<accession>A0A318KS53</accession>
<name>A0A318KS53_9FIRM</name>
<dbReference type="RefSeq" id="WP_022937033.1">
    <property type="nucleotide sequence ID" value="NZ_CABKRQ010000002.1"/>
</dbReference>
<comment type="caution">
    <text evidence="2">The sequence shown here is derived from an EMBL/GenBank/DDBJ whole genome shotgun (WGS) entry which is preliminary data.</text>
</comment>
<organism evidence="2 3">
    <name type="scientific">Dielma fastidiosa</name>
    <dbReference type="NCBI Taxonomy" id="1034346"/>
    <lineage>
        <taxon>Bacteria</taxon>
        <taxon>Bacillati</taxon>
        <taxon>Bacillota</taxon>
        <taxon>Erysipelotrichia</taxon>
        <taxon>Erysipelotrichales</taxon>
        <taxon>Erysipelotrichaceae</taxon>
        <taxon>Dielma</taxon>
    </lineage>
</organism>
<dbReference type="InterPro" id="IPR019734">
    <property type="entry name" value="TPR_rpt"/>
</dbReference>
<protein>
    <recommendedName>
        <fullName evidence="4">Tetratricopeptide repeat protein</fullName>
    </recommendedName>
</protein>
<dbReference type="OrthoDB" id="4827574at2"/>
<evidence type="ECO:0008006" key="4">
    <source>
        <dbReference type="Google" id="ProtNLM"/>
    </source>
</evidence>
<dbReference type="Proteomes" id="UP000247612">
    <property type="component" value="Unassembled WGS sequence"/>
</dbReference>
<dbReference type="PROSITE" id="PS50005">
    <property type="entry name" value="TPR"/>
    <property type="match status" value="1"/>
</dbReference>
<gene>
    <name evidence="2" type="ORF">DES51_105132</name>
</gene>
<dbReference type="EMBL" id="QJKH01000005">
    <property type="protein sequence ID" value="PXX79658.1"/>
    <property type="molecule type" value="Genomic_DNA"/>
</dbReference>
<keyword evidence="3" id="KW-1185">Reference proteome</keyword>
<evidence type="ECO:0000313" key="2">
    <source>
        <dbReference type="EMBL" id="PXX79658.1"/>
    </source>
</evidence>
<dbReference type="AlphaFoldDB" id="A0A318KS53"/>
<evidence type="ECO:0000313" key="3">
    <source>
        <dbReference type="Proteomes" id="UP000247612"/>
    </source>
</evidence>
<evidence type="ECO:0000256" key="1">
    <source>
        <dbReference type="PROSITE-ProRule" id="PRU00339"/>
    </source>
</evidence>
<sequence length="502" mass="57746">MNILEQCQIWHENDEYNKIIEAIEALPSNERTPELDSELARAYNNLASTEDRSLFKKAIALLKQHEEYFKGDHFWNFRIGYAYYYLDQEYNALPYFEQALAARPNDEDTLAFIRSCRKCLTMPRFRKNFSQRTAECWQAFIEGEAELRSLMDVRNRDEVSEQLMEKCHAILSLAFEDIAFELGFNGKQYELILSPEGNFSTLFKLVYFKRQAPSLPQWNIWVGRQAANGFALRYEDIQISADDVQVWVNVTDKRKIDLTLYCEALVKLLEEDEGRAWWFLSVLTDQTLGEINAMMLIDEFEVIGKPKAEAAHPLAKLPDLLTEKGFDLQFDVEAYLERSYIGYQLDPDNDMKADWRMDVYVGSTRCPNLINEYLNHEHQTMDAFHKDGAVPGFFCYSLDAFNDAPKNAVLDFRDMIEAAILKSAGEHAVTFTGGATGIYCGYLDFIAWDLPAVLDAAQAEFEASPISWANFHVFRRDAQTISLIDKEKADEDSAPTNSKLLS</sequence>
<proteinExistence type="predicted"/>
<dbReference type="SUPFAM" id="SSF48452">
    <property type="entry name" value="TPR-like"/>
    <property type="match status" value="1"/>
</dbReference>
<dbReference type="InterPro" id="IPR011990">
    <property type="entry name" value="TPR-like_helical_dom_sf"/>
</dbReference>